<dbReference type="GO" id="GO:0016567">
    <property type="term" value="P:protein ubiquitination"/>
    <property type="evidence" value="ECO:0007669"/>
    <property type="project" value="TreeGrafter"/>
</dbReference>
<dbReference type="Proteomes" id="UP000327085">
    <property type="component" value="Chromosome 6"/>
</dbReference>
<evidence type="ECO:0000313" key="7">
    <source>
        <dbReference type="Proteomes" id="UP000327085"/>
    </source>
</evidence>
<dbReference type="GO" id="GO:0016874">
    <property type="term" value="F:ligase activity"/>
    <property type="evidence" value="ECO:0007669"/>
    <property type="project" value="UniProtKB-KW"/>
</dbReference>
<organism evidence="6 7">
    <name type="scientific">Prunus dulcis</name>
    <name type="common">Almond</name>
    <name type="synonym">Amygdalus dulcis</name>
    <dbReference type="NCBI Taxonomy" id="3755"/>
    <lineage>
        <taxon>Eukaryota</taxon>
        <taxon>Viridiplantae</taxon>
        <taxon>Streptophyta</taxon>
        <taxon>Embryophyta</taxon>
        <taxon>Tracheophyta</taxon>
        <taxon>Spermatophyta</taxon>
        <taxon>Magnoliopsida</taxon>
        <taxon>eudicotyledons</taxon>
        <taxon>Gunneridae</taxon>
        <taxon>Pentapetalae</taxon>
        <taxon>rosids</taxon>
        <taxon>fabids</taxon>
        <taxon>Rosales</taxon>
        <taxon>Rosaceae</taxon>
        <taxon>Amygdaloideae</taxon>
        <taxon>Amygdaleae</taxon>
        <taxon>Prunus</taxon>
    </lineage>
</organism>
<accession>A0A5E4GB40</accession>
<sequence length="151" mass="17279">MWKYMVVICSHLRSLFNILLYHSFFGHSHDHCFGFPSEQTIEPSSLSTVHYKPEPSGTSDEIPAECAVCLCKIEEGDEVRELRCAHLFHKQCLDRCTGFQHATCPLCRSFLAPPRSTLVSHSQQFVQSEVLLFKFCSFSSDSDDGDGWWLR</sequence>
<evidence type="ECO:0000256" key="4">
    <source>
        <dbReference type="PROSITE-ProRule" id="PRU00175"/>
    </source>
</evidence>
<evidence type="ECO:0000256" key="3">
    <source>
        <dbReference type="ARBA" id="ARBA00022833"/>
    </source>
</evidence>
<dbReference type="Gramene" id="VVA36820">
    <property type="protein sequence ID" value="VVA36820"/>
    <property type="gene ID" value="Prudul26B024353"/>
</dbReference>
<keyword evidence="3" id="KW-0862">Zinc</keyword>
<feature type="domain" description="RING-type" evidence="5">
    <location>
        <begin position="66"/>
        <end position="108"/>
    </location>
</feature>
<dbReference type="Gene3D" id="3.30.40.10">
    <property type="entry name" value="Zinc/RING finger domain, C3HC4 (zinc finger)"/>
    <property type="match status" value="1"/>
</dbReference>
<dbReference type="SUPFAM" id="SSF57850">
    <property type="entry name" value="RING/U-box"/>
    <property type="match status" value="1"/>
</dbReference>
<dbReference type="GO" id="GO:0008270">
    <property type="term" value="F:zinc ion binding"/>
    <property type="evidence" value="ECO:0007669"/>
    <property type="project" value="UniProtKB-KW"/>
</dbReference>
<reference evidence="7" key="1">
    <citation type="journal article" date="2020" name="Plant J.">
        <title>Transposons played a major role in the diversification between the closely related almond and peach genomes: results from the almond genome sequence.</title>
        <authorList>
            <person name="Alioto T."/>
            <person name="Alexiou K.G."/>
            <person name="Bardil A."/>
            <person name="Barteri F."/>
            <person name="Castanera R."/>
            <person name="Cruz F."/>
            <person name="Dhingra A."/>
            <person name="Duval H."/>
            <person name="Fernandez I Marti A."/>
            <person name="Frias L."/>
            <person name="Galan B."/>
            <person name="Garcia J.L."/>
            <person name="Howad W."/>
            <person name="Gomez-Garrido J."/>
            <person name="Gut M."/>
            <person name="Julca I."/>
            <person name="Morata J."/>
            <person name="Puigdomenech P."/>
            <person name="Ribeca P."/>
            <person name="Rubio Cabetas M.J."/>
            <person name="Vlasova A."/>
            <person name="Wirthensohn M."/>
            <person name="Garcia-Mas J."/>
            <person name="Gabaldon T."/>
            <person name="Casacuberta J.M."/>
            <person name="Arus P."/>
        </authorList>
    </citation>
    <scope>NUCLEOTIDE SEQUENCE [LARGE SCALE GENOMIC DNA]</scope>
    <source>
        <strain evidence="7">cv. Texas</strain>
    </source>
</reference>
<dbReference type="GO" id="GO:0061630">
    <property type="term" value="F:ubiquitin protein ligase activity"/>
    <property type="evidence" value="ECO:0007669"/>
    <property type="project" value="TreeGrafter"/>
</dbReference>
<dbReference type="InterPro" id="IPR001841">
    <property type="entry name" value="Znf_RING"/>
</dbReference>
<proteinExistence type="predicted"/>
<keyword evidence="2 4" id="KW-0863">Zinc-finger</keyword>
<dbReference type="Pfam" id="PF13639">
    <property type="entry name" value="zf-RING_2"/>
    <property type="match status" value="1"/>
</dbReference>
<gene>
    <name evidence="6" type="ORF">ALMOND_2B024353</name>
</gene>
<name>A0A5E4GB40_PRUDU</name>
<protein>
    <submittedName>
        <fullName evidence="6">PREDICTED: E3 ubiquitin-ligase</fullName>
    </submittedName>
</protein>
<evidence type="ECO:0000256" key="2">
    <source>
        <dbReference type="ARBA" id="ARBA00022771"/>
    </source>
</evidence>
<keyword evidence="6" id="KW-0436">Ligase</keyword>
<evidence type="ECO:0000259" key="5">
    <source>
        <dbReference type="PROSITE" id="PS50089"/>
    </source>
</evidence>
<evidence type="ECO:0000256" key="1">
    <source>
        <dbReference type="ARBA" id="ARBA00022723"/>
    </source>
</evidence>
<dbReference type="PROSITE" id="PS50089">
    <property type="entry name" value="ZF_RING_2"/>
    <property type="match status" value="1"/>
</dbReference>
<dbReference type="PANTHER" id="PTHR45969">
    <property type="entry name" value="RING ZINC FINGER PROTEIN-RELATED"/>
    <property type="match status" value="1"/>
</dbReference>
<keyword evidence="1" id="KW-0479">Metal-binding</keyword>
<dbReference type="SMART" id="SM00184">
    <property type="entry name" value="RING"/>
    <property type="match status" value="1"/>
</dbReference>
<dbReference type="OMA" id="IPAECAV"/>
<dbReference type="PANTHER" id="PTHR45969:SF55">
    <property type="entry name" value="OS07G0686300 PROTEIN"/>
    <property type="match status" value="1"/>
</dbReference>
<dbReference type="InterPro" id="IPR013083">
    <property type="entry name" value="Znf_RING/FYVE/PHD"/>
</dbReference>
<evidence type="ECO:0000313" key="6">
    <source>
        <dbReference type="EMBL" id="VVA36820.1"/>
    </source>
</evidence>
<dbReference type="InParanoid" id="A0A5E4GB40"/>
<dbReference type="EMBL" id="CABIKO010000480">
    <property type="protein sequence ID" value="VVA36820.1"/>
    <property type="molecule type" value="Genomic_DNA"/>
</dbReference>
<dbReference type="AlphaFoldDB" id="A0A5E4GB40"/>